<dbReference type="Pfam" id="PF13181">
    <property type="entry name" value="TPR_8"/>
    <property type="match status" value="1"/>
</dbReference>
<keyword evidence="1" id="KW-0802">TPR repeat</keyword>
<dbReference type="Gene3D" id="1.25.40.10">
    <property type="entry name" value="Tetratricopeptide repeat domain"/>
    <property type="match status" value="1"/>
</dbReference>
<reference evidence="2 3" key="1">
    <citation type="journal article" date="2016" name="Nat. Commun.">
        <title>Thousands of microbial genomes shed light on interconnected biogeochemical processes in an aquifer system.</title>
        <authorList>
            <person name="Anantharaman K."/>
            <person name="Brown C.T."/>
            <person name="Hug L.A."/>
            <person name="Sharon I."/>
            <person name="Castelle C.J."/>
            <person name="Probst A.J."/>
            <person name="Thomas B.C."/>
            <person name="Singh A."/>
            <person name="Wilkins M.J."/>
            <person name="Karaoz U."/>
            <person name="Brodie E.L."/>
            <person name="Williams K.H."/>
            <person name="Hubbard S.S."/>
            <person name="Banfield J.F."/>
        </authorList>
    </citation>
    <scope>NUCLEOTIDE SEQUENCE [LARGE SCALE GENOMIC DNA]</scope>
</reference>
<dbReference type="PROSITE" id="PS50005">
    <property type="entry name" value="TPR"/>
    <property type="match status" value="1"/>
</dbReference>
<dbReference type="Proteomes" id="UP000178943">
    <property type="component" value="Unassembled WGS sequence"/>
</dbReference>
<feature type="repeat" description="TPR" evidence="1">
    <location>
        <begin position="77"/>
        <end position="110"/>
    </location>
</feature>
<dbReference type="EMBL" id="MFGW01000118">
    <property type="protein sequence ID" value="OGF65098.1"/>
    <property type="molecule type" value="Genomic_DNA"/>
</dbReference>
<sequence>MNSSGNNKYKYDEKEQSALRLLEDIAEGKRTFAEVFGISIEEMYSVAQAGFNLLVSGNRDEAEIIFEGLVTINPRDPYFRTILGSIYLKKGYFEQAIAEYSMALETCSQDTETIANRGEARFLSGHFSEALHDLENALNNHSALDTKRKEYLEKLLLQARKKTQPS</sequence>
<proteinExistence type="predicted"/>
<evidence type="ECO:0000313" key="2">
    <source>
        <dbReference type="EMBL" id="OGF65098.1"/>
    </source>
</evidence>
<dbReference type="InterPro" id="IPR019734">
    <property type="entry name" value="TPR_rpt"/>
</dbReference>
<comment type="caution">
    <text evidence="2">The sequence shown here is derived from an EMBL/GenBank/DDBJ whole genome shotgun (WGS) entry which is preliminary data.</text>
</comment>
<dbReference type="InterPro" id="IPR011990">
    <property type="entry name" value="TPR-like_helical_dom_sf"/>
</dbReference>
<gene>
    <name evidence="2" type="ORF">A2Y62_10485</name>
</gene>
<evidence type="ECO:0000313" key="3">
    <source>
        <dbReference type="Proteomes" id="UP000178943"/>
    </source>
</evidence>
<accession>A0A1F5VP58</accession>
<name>A0A1F5VP58_9BACT</name>
<dbReference type="SUPFAM" id="SSF48452">
    <property type="entry name" value="TPR-like"/>
    <property type="match status" value="1"/>
</dbReference>
<evidence type="ECO:0000256" key="1">
    <source>
        <dbReference type="PROSITE-ProRule" id="PRU00339"/>
    </source>
</evidence>
<organism evidence="2 3">
    <name type="scientific">Candidatus Fischerbacteria bacterium RBG_13_37_8</name>
    <dbReference type="NCBI Taxonomy" id="1817863"/>
    <lineage>
        <taxon>Bacteria</taxon>
        <taxon>Candidatus Fischeribacteriota</taxon>
    </lineage>
</organism>
<dbReference type="AlphaFoldDB" id="A0A1F5VP58"/>
<protein>
    <submittedName>
        <fullName evidence="2">Uncharacterized protein</fullName>
    </submittedName>
</protein>
<dbReference type="STRING" id="1817863.A2Y62_10485"/>